<dbReference type="Proteomes" id="UP001415169">
    <property type="component" value="Unassembled WGS sequence"/>
</dbReference>
<evidence type="ECO:0000313" key="6">
    <source>
        <dbReference type="Proteomes" id="UP001415169"/>
    </source>
</evidence>
<evidence type="ECO:0000256" key="1">
    <source>
        <dbReference type="ARBA" id="ARBA00008520"/>
    </source>
</evidence>
<keyword evidence="6" id="KW-1185">Reference proteome</keyword>
<dbReference type="InterPro" id="IPR006059">
    <property type="entry name" value="SBP"/>
</dbReference>
<dbReference type="PANTHER" id="PTHR30061:SF50">
    <property type="entry name" value="MALTOSE_MALTODEXTRIN-BINDING PERIPLASMIC PROTEIN"/>
    <property type="match status" value="1"/>
</dbReference>
<evidence type="ECO:0000256" key="2">
    <source>
        <dbReference type="ARBA" id="ARBA00022448"/>
    </source>
</evidence>
<accession>A0ABP7ZM06</accession>
<protein>
    <submittedName>
        <fullName evidence="5">Extracellular solute-binding protein</fullName>
    </submittedName>
</protein>
<dbReference type="PROSITE" id="PS51257">
    <property type="entry name" value="PROKAR_LIPOPROTEIN"/>
    <property type="match status" value="1"/>
</dbReference>
<feature type="signal peptide" evidence="4">
    <location>
        <begin position="1"/>
        <end position="23"/>
    </location>
</feature>
<dbReference type="SUPFAM" id="SSF53850">
    <property type="entry name" value="Periplasmic binding protein-like II"/>
    <property type="match status" value="1"/>
</dbReference>
<evidence type="ECO:0000313" key="5">
    <source>
        <dbReference type="EMBL" id="GAA4163798.1"/>
    </source>
</evidence>
<sequence>MKKRSIYLIGGAAALALSLTACGGNSGTADKGSAPAKHTAVTLSVWGPQEDQTDANSWLPVQEAAFAKAHPEYTITWKNAVVAEGDAATTVKQDPSSAADVYMFANDQLGTLVEANAIGVLPPASVAQVKKQNTKVMTESVTGTDKKLYGVPYTANTWFMYYNTAKFTADDAKNLDAMLAKGKVAFPIDNSWYLPAFYTGNGSTLFGADGTDESAGFGFTGQGATDVTKYLTTLVKNKNFVDDVNGSGLAGLQHGRIDAYFSGSWDAAAVKAALGANYGAAQPASYTLDGKQVQLKAFAGSKAVAFNPNAKNPKAAAEFAAFLGSTKAQKSHYTLRGIIPSDKSLADESSIAADPVAVAQMNTTKNASILQPTVPSMGNFWDPTAAFGKAILSGDVNASNAAAKTEAWNASMNK</sequence>
<gene>
    <name evidence="5" type="ORF">GCM10022286_24800</name>
</gene>
<comment type="caution">
    <text evidence="5">The sequence shown here is derived from an EMBL/GenBank/DDBJ whole genome shotgun (WGS) entry which is preliminary data.</text>
</comment>
<reference evidence="5" key="1">
    <citation type="journal article" date="2014" name="Int. J. Syst. Evol. Microbiol.">
        <title>Complete genome of a new Firmicutes species belonging to the dominant human colonic microbiota ('Ruminococcus bicirculans') reveals two chromosomes and a selective capacity to utilize plant glucans.</title>
        <authorList>
            <consortium name="NISC Comparative Sequencing Program"/>
            <person name="Wegmann U."/>
            <person name="Louis P."/>
            <person name="Goesmann A."/>
            <person name="Henrissat B."/>
            <person name="Duncan S.H."/>
            <person name="Flint H.J."/>
        </authorList>
    </citation>
    <scope>NUCLEOTIDE SEQUENCE</scope>
    <source>
        <strain evidence="5">JCM 17590</strain>
    </source>
</reference>
<name>A0ABP7ZM06_9MICO</name>
<keyword evidence="3 4" id="KW-0732">Signal</keyword>
<dbReference type="Pfam" id="PF13416">
    <property type="entry name" value="SBP_bac_8"/>
    <property type="match status" value="1"/>
</dbReference>
<comment type="similarity">
    <text evidence="1">Belongs to the bacterial solute-binding protein 1 family.</text>
</comment>
<evidence type="ECO:0000256" key="4">
    <source>
        <dbReference type="SAM" id="SignalP"/>
    </source>
</evidence>
<feature type="chain" id="PRO_5046767675" evidence="4">
    <location>
        <begin position="24"/>
        <end position="414"/>
    </location>
</feature>
<keyword evidence="2" id="KW-0813">Transport</keyword>
<proteinExistence type="inferred from homology"/>
<dbReference type="Gene3D" id="3.40.190.10">
    <property type="entry name" value="Periplasmic binding protein-like II"/>
    <property type="match status" value="2"/>
</dbReference>
<dbReference type="RefSeq" id="WP_344792109.1">
    <property type="nucleotide sequence ID" value="NZ_BAABBV010000001.1"/>
</dbReference>
<dbReference type="PANTHER" id="PTHR30061">
    <property type="entry name" value="MALTOSE-BINDING PERIPLASMIC PROTEIN"/>
    <property type="match status" value="1"/>
</dbReference>
<dbReference type="EMBL" id="BAABBV010000001">
    <property type="protein sequence ID" value="GAA4163798.1"/>
    <property type="molecule type" value="Genomic_DNA"/>
</dbReference>
<reference evidence="5" key="2">
    <citation type="submission" date="2023-12" db="EMBL/GenBank/DDBJ databases">
        <authorList>
            <person name="Sun Q."/>
            <person name="Inoue M."/>
        </authorList>
    </citation>
    <scope>NUCLEOTIDE SEQUENCE</scope>
    <source>
        <strain evidence="5">JCM 17590</strain>
    </source>
</reference>
<evidence type="ECO:0000256" key="3">
    <source>
        <dbReference type="ARBA" id="ARBA00022729"/>
    </source>
</evidence>
<organism evidence="5 6">
    <name type="scientific">Gryllotalpicola daejeonensis</name>
    <dbReference type="NCBI Taxonomy" id="993087"/>
    <lineage>
        <taxon>Bacteria</taxon>
        <taxon>Bacillati</taxon>
        <taxon>Actinomycetota</taxon>
        <taxon>Actinomycetes</taxon>
        <taxon>Micrococcales</taxon>
        <taxon>Microbacteriaceae</taxon>
        <taxon>Gryllotalpicola</taxon>
    </lineage>
</organism>